<feature type="compositionally biased region" description="Low complexity" evidence="1">
    <location>
        <begin position="533"/>
        <end position="544"/>
    </location>
</feature>
<dbReference type="AlphaFoldDB" id="A0A7W7NZA3"/>
<proteinExistence type="predicted"/>
<sequence>MSQQSPEKSWTLPKSYDLGVPYYFHDLLKGSPYVDAFMREFIAQQDTRVVKFFDYESGEYHTEVEDTGGRDPLEISVSAVRDALRCSGVPDHLVSQMGQYLHHMQSSDEGIDLLKLKEFLAFTGVTGVYDLEQGTHFQVVQKVKELPMFINPKHWVGFKHEEKTRDLIGQLMAQPEDIPAHQEQIAKLVAERQAKTVEVLEAFDSQGKDRNDVTQADVEAHFPEFQANKAEEARLRDELKAAYAAAAEKYAPKDPAAYPVLNPQFDMKWDESFMDLLGNRVMFEEKYDKALADQGRPKGSDQYVPYNHTTMRNRAYFIADWIMRDYTLSQQNRGEMAKFSREDIPARFVLAVKAELDDGLLQLLDAPHRIQPSSTAQGKYDLVLNGYVVEQFDLKDLDAIQALADKNGKFNRDMEERAKRRRERNQRGNKPATAPEQPPQTPQEAPSSVESPELGPQGEAMDNIASGAPEGALPPMDEIPLDAYEDYGYPPDVASAIEDGYSAPHDNRSPGSDAQGSTDDAPPPHIEGDPQDYSSYESAELSSEPPQRKRWREDMSQSERDAEDQEQKNERDDRRPKHNGSAGKHSSYKNRPGAKSHGKSPGASQKFAPGQGSSTSAKGDEPGINFGQPNKPRGPSTPKEAKIDPNSELNDRAKKAMNDLREHERGGHRHSRHHGSPGGGGGGGMAIDLGFGAIVGAVASIAGSALGSLSTKRVKPGDFTAGIEAATDNLATCRSFLGAPARPGHVVTDDMEKERWETFGNALKSLNASIKGVSKFSATKYPRELGDALQRARAEILQSKGVIDSAAAHENDIGEMARDLKETAQELAEMVAKIVKTILQLLGLERDAAPRP</sequence>
<feature type="compositionally biased region" description="Basic residues" evidence="1">
    <location>
        <begin position="666"/>
        <end position="675"/>
    </location>
</feature>
<name>A0A7W7NZA3_PSENT</name>
<feature type="compositionally biased region" description="Basic and acidic residues" evidence="1">
    <location>
        <begin position="639"/>
        <end position="665"/>
    </location>
</feature>
<organism evidence="2 3">
    <name type="scientific">Pseudomonas nitroreducens</name>
    <dbReference type="NCBI Taxonomy" id="46680"/>
    <lineage>
        <taxon>Bacteria</taxon>
        <taxon>Pseudomonadati</taxon>
        <taxon>Pseudomonadota</taxon>
        <taxon>Gammaproteobacteria</taxon>
        <taxon>Pseudomonadales</taxon>
        <taxon>Pseudomonadaceae</taxon>
        <taxon>Pseudomonas</taxon>
    </lineage>
</organism>
<evidence type="ECO:0000313" key="2">
    <source>
        <dbReference type="EMBL" id="MBB4861379.1"/>
    </source>
</evidence>
<dbReference type="Proteomes" id="UP000566995">
    <property type="component" value="Unassembled WGS sequence"/>
</dbReference>
<accession>A0A7W7NZA3</accession>
<evidence type="ECO:0000256" key="1">
    <source>
        <dbReference type="SAM" id="MobiDB-lite"/>
    </source>
</evidence>
<dbReference type="EMBL" id="JACHLI010000001">
    <property type="protein sequence ID" value="MBB4861379.1"/>
    <property type="molecule type" value="Genomic_DNA"/>
</dbReference>
<comment type="caution">
    <text evidence="2">The sequence shown here is derived from an EMBL/GenBank/DDBJ whole genome shotgun (WGS) entry which is preliminary data.</text>
</comment>
<feature type="compositionally biased region" description="Basic and acidic residues" evidence="1">
    <location>
        <begin position="551"/>
        <end position="575"/>
    </location>
</feature>
<evidence type="ECO:0000313" key="3">
    <source>
        <dbReference type="Proteomes" id="UP000566995"/>
    </source>
</evidence>
<feature type="compositionally biased region" description="Basic residues" evidence="1">
    <location>
        <begin position="586"/>
        <end position="598"/>
    </location>
</feature>
<feature type="compositionally biased region" description="Polar residues" evidence="1">
    <location>
        <begin position="509"/>
        <end position="518"/>
    </location>
</feature>
<dbReference type="RefSeq" id="WP_184585647.1">
    <property type="nucleotide sequence ID" value="NZ_JACHLI010000001.1"/>
</dbReference>
<protein>
    <submittedName>
        <fullName evidence="2">Uncharacterized protein</fullName>
    </submittedName>
</protein>
<gene>
    <name evidence="2" type="ORF">HNP46_000190</name>
</gene>
<feature type="region of interest" description="Disordered" evidence="1">
    <location>
        <begin position="411"/>
        <end position="681"/>
    </location>
</feature>
<reference evidence="2 3" key="1">
    <citation type="submission" date="2020-08" db="EMBL/GenBank/DDBJ databases">
        <title>Functional genomics of gut bacteria from endangered species of beetles.</title>
        <authorList>
            <person name="Carlos-Shanley C."/>
        </authorList>
    </citation>
    <scope>NUCLEOTIDE SEQUENCE [LARGE SCALE GENOMIC DNA]</scope>
    <source>
        <strain evidence="2 3">S00179</strain>
    </source>
</reference>